<evidence type="ECO:0000256" key="1">
    <source>
        <dbReference type="SAM" id="Phobius"/>
    </source>
</evidence>
<comment type="caution">
    <text evidence="2">The sequence shown here is derived from an EMBL/GenBank/DDBJ whole genome shotgun (WGS) entry which is preliminary data.</text>
</comment>
<keyword evidence="1" id="KW-0472">Membrane</keyword>
<name>A0ABV2DRH0_9HYPH</name>
<dbReference type="RefSeq" id="WP_354464828.1">
    <property type="nucleotide sequence ID" value="NZ_JBEWSZ010000011.1"/>
</dbReference>
<keyword evidence="3" id="KW-1185">Reference proteome</keyword>
<accession>A0ABV2DRH0</accession>
<keyword evidence="1" id="KW-1133">Transmembrane helix</keyword>
<reference evidence="2 3" key="1">
    <citation type="submission" date="2024-06" db="EMBL/GenBank/DDBJ databases">
        <authorList>
            <person name="Kim D.-U."/>
        </authorList>
    </citation>
    <scope>NUCLEOTIDE SEQUENCE [LARGE SCALE GENOMIC DNA]</scope>
    <source>
        <strain evidence="2 3">KACC15460</strain>
    </source>
</reference>
<keyword evidence="1" id="KW-0812">Transmembrane</keyword>
<gene>
    <name evidence="2" type="ORF">ABVQ20_37365</name>
</gene>
<evidence type="ECO:0000313" key="2">
    <source>
        <dbReference type="EMBL" id="MET2832608.1"/>
    </source>
</evidence>
<organism evidence="2 3">
    <name type="scientific">Mesorhizobium shangrilense</name>
    <dbReference type="NCBI Taxonomy" id="460060"/>
    <lineage>
        <taxon>Bacteria</taxon>
        <taxon>Pseudomonadati</taxon>
        <taxon>Pseudomonadota</taxon>
        <taxon>Alphaproteobacteria</taxon>
        <taxon>Hyphomicrobiales</taxon>
        <taxon>Phyllobacteriaceae</taxon>
        <taxon>Mesorhizobium</taxon>
    </lineage>
</organism>
<feature type="transmembrane region" description="Helical" evidence="1">
    <location>
        <begin position="6"/>
        <end position="26"/>
    </location>
</feature>
<dbReference type="Proteomes" id="UP001548832">
    <property type="component" value="Unassembled WGS sequence"/>
</dbReference>
<evidence type="ECO:0000313" key="3">
    <source>
        <dbReference type="Proteomes" id="UP001548832"/>
    </source>
</evidence>
<proteinExistence type="predicted"/>
<protein>
    <submittedName>
        <fullName evidence="2">Uncharacterized protein</fullName>
    </submittedName>
</protein>
<dbReference type="EMBL" id="JBEWSZ010000011">
    <property type="protein sequence ID" value="MET2832608.1"/>
    <property type="molecule type" value="Genomic_DNA"/>
</dbReference>
<sequence>MKSIHLMIAAAFMALVIMAAIVASLVKVATMSTAAGHVGSGWLLNIIIRMDSGLGR</sequence>